<dbReference type="Gene3D" id="1.20.1280.50">
    <property type="match status" value="1"/>
</dbReference>
<evidence type="ECO:0000313" key="2">
    <source>
        <dbReference type="EMBL" id="PNT66040.1"/>
    </source>
</evidence>
<dbReference type="EnsemblPlants" id="PNT66040">
    <property type="protein sequence ID" value="PNT66040"/>
    <property type="gene ID" value="BRADI_3g06101v3"/>
</dbReference>
<dbReference type="InterPro" id="IPR001810">
    <property type="entry name" value="F-box_dom"/>
</dbReference>
<dbReference type="PANTHER" id="PTHR32153">
    <property type="entry name" value="OJ000223_09.16 PROTEIN"/>
    <property type="match status" value="1"/>
</dbReference>
<reference evidence="3" key="3">
    <citation type="submission" date="2018-08" db="UniProtKB">
        <authorList>
            <consortium name="EnsemblPlants"/>
        </authorList>
    </citation>
    <scope>IDENTIFICATION</scope>
    <source>
        <strain evidence="3">cv. Bd21</strain>
    </source>
</reference>
<dbReference type="InParanoid" id="A0A2K2CVJ2"/>
<dbReference type="AlphaFoldDB" id="A0A2K2CVJ2"/>
<name>A0A2K2CVJ2_BRADI</name>
<gene>
    <name evidence="2" type="ORF">BRADI_3g06101v3</name>
</gene>
<reference evidence="2" key="2">
    <citation type="submission" date="2017-06" db="EMBL/GenBank/DDBJ databases">
        <title>WGS assembly of Brachypodium distachyon.</title>
        <authorList>
            <consortium name="The International Brachypodium Initiative"/>
            <person name="Lucas S."/>
            <person name="Harmon-Smith M."/>
            <person name="Lail K."/>
            <person name="Tice H."/>
            <person name="Grimwood J."/>
            <person name="Bruce D."/>
            <person name="Barry K."/>
            <person name="Shu S."/>
            <person name="Lindquist E."/>
            <person name="Wang M."/>
            <person name="Pitluck S."/>
            <person name="Vogel J.P."/>
            <person name="Garvin D.F."/>
            <person name="Mockler T.C."/>
            <person name="Schmutz J."/>
            <person name="Rokhsar D."/>
            <person name="Bevan M.W."/>
        </authorList>
    </citation>
    <scope>NUCLEOTIDE SEQUENCE</scope>
    <source>
        <strain evidence="2">Bd21</strain>
    </source>
</reference>
<feature type="domain" description="F-box" evidence="1">
    <location>
        <begin position="7"/>
        <end position="43"/>
    </location>
</feature>
<dbReference type="Gramene" id="PNT66040">
    <property type="protein sequence ID" value="PNT66040"/>
    <property type="gene ID" value="BRADI_3g06101v3"/>
</dbReference>
<accession>A0A2K2CVJ2</accession>
<dbReference type="SUPFAM" id="SSF52047">
    <property type="entry name" value="RNI-like"/>
    <property type="match status" value="1"/>
</dbReference>
<protein>
    <recommendedName>
        <fullName evidence="1">F-box domain-containing protein</fullName>
    </recommendedName>
</protein>
<evidence type="ECO:0000313" key="4">
    <source>
        <dbReference type="Proteomes" id="UP000008810"/>
    </source>
</evidence>
<dbReference type="SUPFAM" id="SSF81383">
    <property type="entry name" value="F-box domain"/>
    <property type="match status" value="1"/>
</dbReference>
<sequence>MQKGTLDDRLSNLPDDILLAILDRLDVRDAARASVFSRRWRQLPAMLSRLQIDVRDFLNRQDRTCYAKEAARSNATIAEVTKSLLLRRELTGNTIYRLCITFFLREKDHISIGCAVDRAMVTQKVEIVEFDVLTETRYMLFDEEHLVRYGRQFTAFFDACPDAFGGLTRLRLEYLRFGELDIANILVTCKRLKHLRLFRCDSGDCTMLQVEHAQLYPLSLGHVPLLEAVRFINVGLSGHEAVKLSKFLGDTSVRDRLGFESEKIWVQPERPTKGLASVFHKLRSVTLTEIPEECDLMWTLFILEASPNLKELCLTVWTHACKMVTDKEERRELGYSEEKGVEWDEPSDFQHHNLVTLTIFGFQALVAVHYVRRVMKVAMNLHDVFLYRRMLCPKCKASPPFYPCTELEGQLWKKWITNGMDTLATIHFPSCKAMGAAYPAKLQFP</sequence>
<dbReference type="Proteomes" id="UP000008810">
    <property type="component" value="Chromosome 3"/>
</dbReference>
<dbReference type="EMBL" id="CM000882">
    <property type="protein sequence ID" value="PNT66040.1"/>
    <property type="molecule type" value="Genomic_DNA"/>
</dbReference>
<evidence type="ECO:0000313" key="3">
    <source>
        <dbReference type="EnsemblPlants" id="PNT66040"/>
    </source>
</evidence>
<dbReference type="InterPro" id="IPR036047">
    <property type="entry name" value="F-box-like_dom_sf"/>
</dbReference>
<dbReference type="PROSITE" id="PS50181">
    <property type="entry name" value="FBOX"/>
    <property type="match status" value="1"/>
</dbReference>
<dbReference type="Pfam" id="PF00646">
    <property type="entry name" value="F-box"/>
    <property type="match status" value="1"/>
</dbReference>
<proteinExistence type="predicted"/>
<keyword evidence="4" id="KW-1185">Reference proteome</keyword>
<dbReference type="InterPro" id="IPR044997">
    <property type="entry name" value="F-box_plant"/>
</dbReference>
<evidence type="ECO:0000259" key="1">
    <source>
        <dbReference type="PROSITE" id="PS50181"/>
    </source>
</evidence>
<organism evidence="2">
    <name type="scientific">Brachypodium distachyon</name>
    <name type="common">Purple false brome</name>
    <name type="synonym">Trachynia distachya</name>
    <dbReference type="NCBI Taxonomy" id="15368"/>
    <lineage>
        <taxon>Eukaryota</taxon>
        <taxon>Viridiplantae</taxon>
        <taxon>Streptophyta</taxon>
        <taxon>Embryophyta</taxon>
        <taxon>Tracheophyta</taxon>
        <taxon>Spermatophyta</taxon>
        <taxon>Magnoliopsida</taxon>
        <taxon>Liliopsida</taxon>
        <taxon>Poales</taxon>
        <taxon>Poaceae</taxon>
        <taxon>BOP clade</taxon>
        <taxon>Pooideae</taxon>
        <taxon>Stipodae</taxon>
        <taxon>Brachypodieae</taxon>
        <taxon>Brachypodium</taxon>
    </lineage>
</organism>
<reference evidence="2 3" key="1">
    <citation type="journal article" date="2010" name="Nature">
        <title>Genome sequencing and analysis of the model grass Brachypodium distachyon.</title>
        <authorList>
            <consortium name="International Brachypodium Initiative"/>
        </authorList>
    </citation>
    <scope>NUCLEOTIDE SEQUENCE [LARGE SCALE GENOMIC DNA]</scope>
    <source>
        <strain evidence="2 3">Bd21</strain>
    </source>
</reference>